<evidence type="ECO:0000256" key="1">
    <source>
        <dbReference type="SAM" id="MobiDB-lite"/>
    </source>
</evidence>
<dbReference type="EMBL" id="QCYY01001416">
    <property type="protein sequence ID" value="ROT78219.1"/>
    <property type="molecule type" value="Genomic_DNA"/>
</dbReference>
<feature type="region of interest" description="Disordered" evidence="1">
    <location>
        <begin position="642"/>
        <end position="676"/>
    </location>
</feature>
<name>A0A423TP48_PENVA</name>
<feature type="compositionally biased region" description="Polar residues" evidence="1">
    <location>
        <begin position="395"/>
        <end position="424"/>
    </location>
</feature>
<evidence type="ECO:0000259" key="2">
    <source>
        <dbReference type="Pfam" id="PF12540"/>
    </source>
</evidence>
<dbReference type="OrthoDB" id="6382752at2759"/>
<feature type="compositionally biased region" description="Low complexity" evidence="1">
    <location>
        <begin position="425"/>
        <end position="450"/>
    </location>
</feature>
<dbReference type="AlphaFoldDB" id="A0A423TP48"/>
<dbReference type="Pfam" id="PF12540">
    <property type="entry name" value="DUF3736"/>
    <property type="match status" value="1"/>
</dbReference>
<reference evidence="3 4" key="2">
    <citation type="submission" date="2019-01" db="EMBL/GenBank/DDBJ databases">
        <title>The decoding of complex shrimp genome reveals the adaptation for benthos swimmer, frequently molting mechanism and breeding impact on genome.</title>
        <authorList>
            <person name="Sun Y."/>
            <person name="Gao Y."/>
            <person name="Yu Y."/>
        </authorList>
    </citation>
    <scope>NUCLEOTIDE SEQUENCE [LARGE SCALE GENOMIC DNA]</scope>
    <source>
        <tissue evidence="3">Muscle</tissue>
    </source>
</reference>
<evidence type="ECO:0000313" key="4">
    <source>
        <dbReference type="Proteomes" id="UP000283509"/>
    </source>
</evidence>
<evidence type="ECO:0000313" key="3">
    <source>
        <dbReference type="EMBL" id="ROT78219.1"/>
    </source>
</evidence>
<feature type="compositionally biased region" description="Polar residues" evidence="1">
    <location>
        <begin position="661"/>
        <end position="676"/>
    </location>
</feature>
<gene>
    <name evidence="3" type="ORF">C7M84_003077</name>
</gene>
<sequence>MKGPPAPLDDSQEKMQFLGRIGLTTHAHAQEAELSHCERRARVLSALEPSSVPSSPKSTESFSEELVPLLAPGHSLPAVITSPEELCLAHEYPHKARFLHHLGLQPQHSLHRQQEVEAVWQMVVQERLRRYRQESNDPLAVKVCEALEQLLAANIHHQPPQPANSSLSVPLLKVASTPPSPQVRVSQSSTPATTTATTTSAAVAATVASTADTATTTTAATTTAVATTAASSAPIVTSVPPTVVVSSSTAPYSTNTTNFSTKALTASRCSGKAPVKDAVFITAGLPEEDPLLAGLQGVDTVIEHFIKNAQAQGGSNNSALLEHIEEVRRSQLAVCQTAQLVQEQVAQLVASRAQLEAHRSSLHHHLAAITSLIANSTNHSTTTTTAASTTGTGTMPNGTSVFVSAPVTTSTQGVSSSNHSIAQGSSTTSTNTTSTNTSPGHSHPLPLTTTTPTLIGSHPVAAVINRSLQSLVPTASVMSWGGLSSPFLSSTNIAFSLESKDGVFYSQVTNKEGNKDLKTTISSANTSKPNNRITVSHGNAKTSSSNRHSSSKCHKHALTEATNGSPAKFNGIPTNLPKHIFKPLQLSGPNTSANAAKKTTKTVSYTQAPSVTGGLPHPSVALVAPSTTVTSQNGLMPLPLIHNSTSKHGRTNKPQIGFTPYSKTSPTKVPQSWVSN</sequence>
<comment type="caution">
    <text evidence="3">The sequence shown here is derived from an EMBL/GenBank/DDBJ whole genome shotgun (WGS) entry which is preliminary data.</text>
</comment>
<organism evidence="3 4">
    <name type="scientific">Penaeus vannamei</name>
    <name type="common">Whiteleg shrimp</name>
    <name type="synonym">Litopenaeus vannamei</name>
    <dbReference type="NCBI Taxonomy" id="6689"/>
    <lineage>
        <taxon>Eukaryota</taxon>
        <taxon>Metazoa</taxon>
        <taxon>Ecdysozoa</taxon>
        <taxon>Arthropoda</taxon>
        <taxon>Crustacea</taxon>
        <taxon>Multicrustacea</taxon>
        <taxon>Malacostraca</taxon>
        <taxon>Eumalacostraca</taxon>
        <taxon>Eucarida</taxon>
        <taxon>Decapoda</taxon>
        <taxon>Dendrobranchiata</taxon>
        <taxon>Penaeoidea</taxon>
        <taxon>Penaeidae</taxon>
        <taxon>Penaeus</taxon>
    </lineage>
</organism>
<dbReference type="InterPro" id="IPR022207">
    <property type="entry name" value="GSE-like"/>
</dbReference>
<feature type="compositionally biased region" description="Low complexity" evidence="1">
    <location>
        <begin position="380"/>
        <end position="394"/>
    </location>
</feature>
<proteinExistence type="predicted"/>
<feature type="compositionally biased region" description="Polar residues" evidence="1">
    <location>
        <begin position="520"/>
        <end position="540"/>
    </location>
</feature>
<feature type="region of interest" description="Disordered" evidence="1">
    <location>
        <begin position="173"/>
        <end position="199"/>
    </location>
</feature>
<accession>A0A423TP48</accession>
<feature type="domain" description="Genetic suppressor element-like" evidence="2">
    <location>
        <begin position="2"/>
        <end position="104"/>
    </location>
</feature>
<reference evidence="3 4" key="1">
    <citation type="submission" date="2018-04" db="EMBL/GenBank/DDBJ databases">
        <authorList>
            <person name="Zhang X."/>
            <person name="Yuan J."/>
            <person name="Li F."/>
            <person name="Xiang J."/>
        </authorList>
    </citation>
    <scope>NUCLEOTIDE SEQUENCE [LARGE SCALE GENOMIC DNA]</scope>
    <source>
        <tissue evidence="3">Muscle</tissue>
    </source>
</reference>
<feature type="region of interest" description="Disordered" evidence="1">
    <location>
        <begin position="520"/>
        <end position="555"/>
    </location>
</feature>
<protein>
    <recommendedName>
        <fullName evidence="2">Genetic suppressor element-like domain-containing protein</fullName>
    </recommendedName>
</protein>
<dbReference type="STRING" id="6689.A0A423TP48"/>
<dbReference type="Proteomes" id="UP000283509">
    <property type="component" value="Unassembled WGS sequence"/>
</dbReference>
<keyword evidence="4" id="KW-1185">Reference proteome</keyword>
<feature type="region of interest" description="Disordered" evidence="1">
    <location>
        <begin position="378"/>
        <end position="450"/>
    </location>
</feature>
<feature type="compositionally biased region" description="Low complexity" evidence="1">
    <location>
        <begin position="182"/>
        <end position="199"/>
    </location>
</feature>